<dbReference type="Gene3D" id="3.40.50.300">
    <property type="entry name" value="P-loop containing nucleotide triphosphate hydrolases"/>
    <property type="match status" value="1"/>
</dbReference>
<comment type="catalytic activity">
    <reaction evidence="6 8">
        <text>dCMP + ATP = dCDP + ADP</text>
        <dbReference type="Rhea" id="RHEA:25094"/>
        <dbReference type="ChEBI" id="CHEBI:30616"/>
        <dbReference type="ChEBI" id="CHEBI:57566"/>
        <dbReference type="ChEBI" id="CHEBI:58593"/>
        <dbReference type="ChEBI" id="CHEBI:456216"/>
        <dbReference type="EC" id="2.7.4.25"/>
    </reaction>
</comment>
<evidence type="ECO:0000256" key="4">
    <source>
        <dbReference type="ARBA" id="ARBA00022777"/>
    </source>
</evidence>
<dbReference type="EMBL" id="JABURY010000006">
    <property type="protein sequence ID" value="MBC9130339.1"/>
    <property type="molecule type" value="Genomic_DNA"/>
</dbReference>
<accession>A0ABR7QVU0</accession>
<evidence type="ECO:0000259" key="9">
    <source>
        <dbReference type="Pfam" id="PF02224"/>
    </source>
</evidence>
<dbReference type="PANTHER" id="PTHR21299">
    <property type="entry name" value="CYTIDYLATE KINASE/PANTOATE-BETA-ALANINE LIGASE"/>
    <property type="match status" value="1"/>
</dbReference>
<evidence type="ECO:0000256" key="2">
    <source>
        <dbReference type="ARBA" id="ARBA00022679"/>
    </source>
</evidence>
<reference evidence="10 11" key="1">
    <citation type="submission" date="2020-06" db="EMBL/GenBank/DDBJ databases">
        <title>Frischella cerana isolated from Apis cerana gut homogenate.</title>
        <authorList>
            <person name="Wolter L.A."/>
            <person name="Suenami S."/>
            <person name="Miyazaki R."/>
        </authorList>
    </citation>
    <scope>NUCLEOTIDE SEQUENCE [LARGE SCALE GENOMIC DNA]</scope>
    <source>
        <strain evidence="10 11">Ac13</strain>
    </source>
</reference>
<dbReference type="RefSeq" id="WP_187754766.1">
    <property type="nucleotide sequence ID" value="NZ_JABURY010000006.1"/>
</dbReference>
<dbReference type="InterPro" id="IPR027417">
    <property type="entry name" value="P-loop_NTPase"/>
</dbReference>
<evidence type="ECO:0000256" key="6">
    <source>
        <dbReference type="ARBA" id="ARBA00047615"/>
    </source>
</evidence>
<evidence type="ECO:0000313" key="10">
    <source>
        <dbReference type="EMBL" id="MBC9130339.1"/>
    </source>
</evidence>
<dbReference type="PANTHER" id="PTHR21299:SF2">
    <property type="entry name" value="CYTIDYLATE KINASE"/>
    <property type="match status" value="1"/>
</dbReference>
<evidence type="ECO:0000256" key="3">
    <source>
        <dbReference type="ARBA" id="ARBA00022741"/>
    </source>
</evidence>
<keyword evidence="5 8" id="KW-0067">ATP-binding</keyword>
<feature type="binding site" evidence="8">
    <location>
        <begin position="13"/>
        <end position="21"/>
    </location>
    <ligand>
        <name>ATP</name>
        <dbReference type="ChEBI" id="CHEBI:30616"/>
    </ligand>
</feature>
<name>A0ABR7QVU0_9GAMM</name>
<keyword evidence="4 8" id="KW-0418">Kinase</keyword>
<sequence>MNSEHIPVIAVDGPSGVGKGTLCVLLAKHLKWHLLDSGAIYRVLALSAIKQHVALENELELAILAKKLLLRFISDETGVQVMLDDENVSAQLRLQEIGDAASKIASLPKVREALLQRQRAFRTSPGLVADGRDMGTVVFPQATVKIFLDASPQARAERRMKQLQKKKICAIYDEILHEIITRDERDRNRAIAPLRSATDAFLIDSTDLSIDEVFKQALNIINSKININV</sequence>
<dbReference type="CDD" id="cd02020">
    <property type="entry name" value="CMPK"/>
    <property type="match status" value="1"/>
</dbReference>
<feature type="domain" description="Cytidylate kinase" evidence="9">
    <location>
        <begin position="9"/>
        <end position="222"/>
    </location>
</feature>
<dbReference type="InterPro" id="IPR003136">
    <property type="entry name" value="Cytidylate_kin"/>
</dbReference>
<evidence type="ECO:0000256" key="1">
    <source>
        <dbReference type="ARBA" id="ARBA00009427"/>
    </source>
</evidence>
<comment type="catalytic activity">
    <reaction evidence="7 8">
        <text>CMP + ATP = CDP + ADP</text>
        <dbReference type="Rhea" id="RHEA:11600"/>
        <dbReference type="ChEBI" id="CHEBI:30616"/>
        <dbReference type="ChEBI" id="CHEBI:58069"/>
        <dbReference type="ChEBI" id="CHEBI:60377"/>
        <dbReference type="ChEBI" id="CHEBI:456216"/>
        <dbReference type="EC" id="2.7.4.25"/>
    </reaction>
</comment>
<dbReference type="SUPFAM" id="SSF52540">
    <property type="entry name" value="P-loop containing nucleoside triphosphate hydrolases"/>
    <property type="match status" value="1"/>
</dbReference>
<dbReference type="Pfam" id="PF02224">
    <property type="entry name" value="Cytidylate_kin"/>
    <property type="match status" value="1"/>
</dbReference>
<keyword evidence="11" id="KW-1185">Reference proteome</keyword>
<dbReference type="EC" id="2.7.4.25" evidence="8"/>
<dbReference type="NCBIfam" id="TIGR00017">
    <property type="entry name" value="cmk"/>
    <property type="match status" value="1"/>
</dbReference>
<dbReference type="InterPro" id="IPR011994">
    <property type="entry name" value="Cytidylate_kinase_dom"/>
</dbReference>
<dbReference type="Proteomes" id="UP000651208">
    <property type="component" value="Unassembled WGS sequence"/>
</dbReference>
<protein>
    <recommendedName>
        <fullName evidence="8">Cytidylate kinase</fullName>
        <shortName evidence="8">CK</shortName>
        <ecNumber evidence="8">2.7.4.25</ecNumber>
    </recommendedName>
    <alternativeName>
        <fullName evidence="8">Cytidine monophosphate kinase</fullName>
        <shortName evidence="8">CMP kinase</shortName>
    </alternativeName>
</protein>
<evidence type="ECO:0000256" key="8">
    <source>
        <dbReference type="HAMAP-Rule" id="MF_00238"/>
    </source>
</evidence>
<evidence type="ECO:0000313" key="11">
    <source>
        <dbReference type="Proteomes" id="UP000651208"/>
    </source>
</evidence>
<gene>
    <name evidence="8 10" type="primary">cmk</name>
    <name evidence="10" type="ORF">FcAc13_03335</name>
</gene>
<proteinExistence type="inferred from homology"/>
<comment type="similarity">
    <text evidence="1 8">Belongs to the cytidylate kinase family. Type 1 subfamily.</text>
</comment>
<evidence type="ECO:0000256" key="7">
    <source>
        <dbReference type="ARBA" id="ARBA00048478"/>
    </source>
</evidence>
<dbReference type="HAMAP" id="MF_00238">
    <property type="entry name" value="Cytidyl_kinase_type1"/>
    <property type="match status" value="1"/>
</dbReference>
<comment type="subcellular location">
    <subcellularLocation>
        <location evidence="8">Cytoplasm</location>
    </subcellularLocation>
</comment>
<keyword evidence="8" id="KW-0963">Cytoplasm</keyword>
<organism evidence="10 11">
    <name type="scientific">Frischella japonica</name>
    <dbReference type="NCBI Taxonomy" id="2741544"/>
    <lineage>
        <taxon>Bacteria</taxon>
        <taxon>Pseudomonadati</taxon>
        <taxon>Pseudomonadota</taxon>
        <taxon>Gammaproteobacteria</taxon>
        <taxon>Orbales</taxon>
        <taxon>Orbaceae</taxon>
        <taxon>Frischella</taxon>
    </lineage>
</organism>
<keyword evidence="2 8" id="KW-0808">Transferase</keyword>
<evidence type="ECO:0000256" key="5">
    <source>
        <dbReference type="ARBA" id="ARBA00022840"/>
    </source>
</evidence>
<comment type="caution">
    <text evidence="10">The sequence shown here is derived from an EMBL/GenBank/DDBJ whole genome shotgun (WGS) entry which is preliminary data.</text>
</comment>
<keyword evidence="3 8" id="KW-0547">Nucleotide-binding</keyword>
<dbReference type="GO" id="GO:0016301">
    <property type="term" value="F:kinase activity"/>
    <property type="evidence" value="ECO:0007669"/>
    <property type="project" value="UniProtKB-KW"/>
</dbReference>